<evidence type="ECO:0000313" key="2">
    <source>
        <dbReference type="Proteomes" id="UP000059188"/>
    </source>
</evidence>
<protein>
    <submittedName>
        <fullName evidence="1">Uncharacterized protein</fullName>
    </submittedName>
</protein>
<dbReference type="AlphaFoldDB" id="A0A0B7FJN6"/>
<keyword evidence="2" id="KW-1185">Reference proteome</keyword>
<name>A0A0B7FJN6_THACB</name>
<proteinExistence type="predicted"/>
<gene>
    <name evidence="1" type="ORF">RSOLAG1IB_07773</name>
</gene>
<accession>A0A0B7FJN6</accession>
<sequence>MYLAHHQPRSRAVETPNIHHAHSKPHIRRSFLRKTTGLPSISFVLEAFLFDLESGHICLSMVHSTSIYVAIGGIAPQRSCYVELISYTSFPIFSYVFPSDTSSSNTLLTFKVA</sequence>
<evidence type="ECO:0000313" key="1">
    <source>
        <dbReference type="EMBL" id="CEL56387.1"/>
    </source>
</evidence>
<dbReference type="EMBL" id="LN679121">
    <property type="protein sequence ID" value="CEL56387.1"/>
    <property type="molecule type" value="Genomic_DNA"/>
</dbReference>
<organism evidence="1 2">
    <name type="scientific">Thanatephorus cucumeris (strain AG1-IB / isolate 7/3/14)</name>
    <name type="common">Lettuce bottom rot fungus</name>
    <name type="synonym">Rhizoctonia solani</name>
    <dbReference type="NCBI Taxonomy" id="1108050"/>
    <lineage>
        <taxon>Eukaryota</taxon>
        <taxon>Fungi</taxon>
        <taxon>Dikarya</taxon>
        <taxon>Basidiomycota</taxon>
        <taxon>Agaricomycotina</taxon>
        <taxon>Agaricomycetes</taxon>
        <taxon>Cantharellales</taxon>
        <taxon>Ceratobasidiaceae</taxon>
        <taxon>Rhizoctonia</taxon>
        <taxon>Rhizoctonia solani AG-1</taxon>
    </lineage>
</organism>
<reference evidence="1 2" key="1">
    <citation type="submission" date="2014-11" db="EMBL/GenBank/DDBJ databases">
        <authorList>
            <person name="Wibberg Daniel"/>
        </authorList>
    </citation>
    <scope>NUCLEOTIDE SEQUENCE [LARGE SCALE GENOMIC DNA]</scope>
    <source>
        <strain evidence="1">Rhizoctonia solani AG1-IB 7/3/14</strain>
    </source>
</reference>
<dbReference type="Proteomes" id="UP000059188">
    <property type="component" value="Unassembled WGS sequence"/>
</dbReference>